<reference evidence="3 4" key="1">
    <citation type="submission" date="2024-08" db="EMBL/GenBank/DDBJ databases">
        <title>Halobellus sp. MBLA0158 whole genome sequence.</title>
        <authorList>
            <person name="Hwang C.Y."/>
            <person name="Cho E.-S."/>
            <person name="Seo M.-J."/>
        </authorList>
    </citation>
    <scope>NUCLEOTIDE SEQUENCE [LARGE SCALE GENOMIC DNA]</scope>
    <source>
        <strain evidence="3 4">MBLA0158</strain>
    </source>
</reference>
<dbReference type="RefSeq" id="WP_372390222.1">
    <property type="nucleotide sequence ID" value="NZ_JBGNYA010000001.1"/>
</dbReference>
<dbReference type="SUPFAM" id="SSF51182">
    <property type="entry name" value="RmlC-like cupins"/>
    <property type="match status" value="1"/>
</dbReference>
<feature type="compositionally biased region" description="Basic and acidic residues" evidence="1">
    <location>
        <begin position="106"/>
        <end position="117"/>
    </location>
</feature>
<dbReference type="Pfam" id="PF07883">
    <property type="entry name" value="Cupin_2"/>
    <property type="match status" value="1"/>
</dbReference>
<evidence type="ECO:0000313" key="4">
    <source>
        <dbReference type="Proteomes" id="UP001570511"/>
    </source>
</evidence>
<dbReference type="InterPro" id="IPR011051">
    <property type="entry name" value="RmlC_Cupin_sf"/>
</dbReference>
<organism evidence="3 4">
    <name type="scientific">Halobellus rubicundus</name>
    <dbReference type="NCBI Taxonomy" id="2996466"/>
    <lineage>
        <taxon>Archaea</taxon>
        <taxon>Methanobacteriati</taxon>
        <taxon>Methanobacteriota</taxon>
        <taxon>Stenosarchaea group</taxon>
        <taxon>Halobacteria</taxon>
        <taxon>Halobacteriales</taxon>
        <taxon>Haloferacaceae</taxon>
        <taxon>Halobellus</taxon>
    </lineage>
</organism>
<dbReference type="EMBL" id="JBGNYA010000001">
    <property type="protein sequence ID" value="MFA1611838.1"/>
    <property type="molecule type" value="Genomic_DNA"/>
</dbReference>
<feature type="domain" description="Cupin type-2" evidence="2">
    <location>
        <begin position="32"/>
        <end position="99"/>
    </location>
</feature>
<evidence type="ECO:0000259" key="2">
    <source>
        <dbReference type="Pfam" id="PF07883"/>
    </source>
</evidence>
<dbReference type="InterPro" id="IPR013096">
    <property type="entry name" value="Cupin_2"/>
</dbReference>
<comment type="caution">
    <text evidence="3">The sequence shown here is derived from an EMBL/GenBank/DDBJ whole genome shotgun (WGS) entry which is preliminary data.</text>
</comment>
<evidence type="ECO:0000256" key="1">
    <source>
        <dbReference type="SAM" id="MobiDB-lite"/>
    </source>
</evidence>
<dbReference type="AlphaFoldDB" id="A0ABD5MFV2"/>
<dbReference type="Proteomes" id="UP001570511">
    <property type="component" value="Unassembled WGS sequence"/>
</dbReference>
<sequence length="131" mass="14079">MPRIDFEATGGYREERFDAAEAFRGDSAKAVVARFEPGQYIPVHAPDSDVVVDVRAGRGTVREGETAHAVGPGDAVAIEAGTRRGIRAAADERLEALLVTAPPPTDAEHEPVRRGLAADEFEPTLEEESDR</sequence>
<dbReference type="Gene3D" id="2.60.120.10">
    <property type="entry name" value="Jelly Rolls"/>
    <property type="match status" value="1"/>
</dbReference>
<protein>
    <submittedName>
        <fullName evidence="3">Cupin domain-containing protein</fullName>
    </submittedName>
</protein>
<name>A0ABD5MFV2_9EURY</name>
<feature type="region of interest" description="Disordered" evidence="1">
    <location>
        <begin position="100"/>
        <end position="131"/>
    </location>
</feature>
<proteinExistence type="predicted"/>
<keyword evidence="4" id="KW-1185">Reference proteome</keyword>
<dbReference type="InterPro" id="IPR014710">
    <property type="entry name" value="RmlC-like_jellyroll"/>
</dbReference>
<gene>
    <name evidence="3" type="ORF">OS889_12565</name>
</gene>
<dbReference type="PANTHER" id="PTHR37694:SF1">
    <property type="entry name" value="SLR8022 PROTEIN"/>
    <property type="match status" value="1"/>
</dbReference>
<dbReference type="PANTHER" id="PTHR37694">
    <property type="entry name" value="SLR8022 PROTEIN"/>
    <property type="match status" value="1"/>
</dbReference>
<accession>A0ABD5MFV2</accession>
<evidence type="ECO:0000313" key="3">
    <source>
        <dbReference type="EMBL" id="MFA1611838.1"/>
    </source>
</evidence>
<feature type="compositionally biased region" description="Acidic residues" evidence="1">
    <location>
        <begin position="119"/>
        <end position="131"/>
    </location>
</feature>